<accession>A0AC34GLH9</accession>
<dbReference type="Proteomes" id="UP000887579">
    <property type="component" value="Unplaced"/>
</dbReference>
<organism evidence="1 2">
    <name type="scientific">Panagrolaimus sp. ES5</name>
    <dbReference type="NCBI Taxonomy" id="591445"/>
    <lineage>
        <taxon>Eukaryota</taxon>
        <taxon>Metazoa</taxon>
        <taxon>Ecdysozoa</taxon>
        <taxon>Nematoda</taxon>
        <taxon>Chromadorea</taxon>
        <taxon>Rhabditida</taxon>
        <taxon>Tylenchina</taxon>
        <taxon>Panagrolaimomorpha</taxon>
        <taxon>Panagrolaimoidea</taxon>
        <taxon>Panagrolaimidae</taxon>
        <taxon>Panagrolaimus</taxon>
    </lineage>
</organism>
<evidence type="ECO:0000313" key="1">
    <source>
        <dbReference type="Proteomes" id="UP000887579"/>
    </source>
</evidence>
<protein>
    <submittedName>
        <fullName evidence="2">ABC transporter domain-containing protein</fullName>
    </submittedName>
</protein>
<sequence length="174" mass="19123">GFQTLIGEGGVKLSGGQKQRLAIARALVRNPKVLLLDEATSALDTESERLVQDALDRAAQGRTTITIAHRLSTIKNADLIIVFEKGIIVEEGSHESLMEQNGVYAHLVGAQTINRTEDENEAEYESAEDETFSRSHLRKDESEEAGDLARRARASERLSKSMTNAETDMAEVLE</sequence>
<dbReference type="WBParaSite" id="ES5_v2.g30460.t1">
    <property type="protein sequence ID" value="ES5_v2.g30460.t1"/>
    <property type="gene ID" value="ES5_v2.g30460"/>
</dbReference>
<evidence type="ECO:0000313" key="2">
    <source>
        <dbReference type="WBParaSite" id="ES5_v2.g30460.t1"/>
    </source>
</evidence>
<reference evidence="2" key="1">
    <citation type="submission" date="2022-11" db="UniProtKB">
        <authorList>
            <consortium name="WormBaseParasite"/>
        </authorList>
    </citation>
    <scope>IDENTIFICATION</scope>
</reference>
<proteinExistence type="predicted"/>
<name>A0AC34GLH9_9BILA</name>